<sequence length="69" mass="7391">MCPEVKADQPCPGRAITTTDTRTDCVCGSCGQIVLKQMEEAGEALAVEEACCERPEDNQAIAHPIINTQ</sequence>
<reference evidence="1" key="1">
    <citation type="submission" date="2022-12" db="EMBL/GenBank/DDBJ databases">
        <title>Genome Sequence of Lasiodiplodia mahajangana.</title>
        <authorList>
            <person name="Buettner E."/>
        </authorList>
    </citation>
    <scope>NUCLEOTIDE SEQUENCE</scope>
    <source>
        <strain evidence="1">VT137</strain>
    </source>
</reference>
<proteinExistence type="predicted"/>
<organism evidence="1 2">
    <name type="scientific">Lasiodiplodia mahajangana</name>
    <dbReference type="NCBI Taxonomy" id="1108764"/>
    <lineage>
        <taxon>Eukaryota</taxon>
        <taxon>Fungi</taxon>
        <taxon>Dikarya</taxon>
        <taxon>Ascomycota</taxon>
        <taxon>Pezizomycotina</taxon>
        <taxon>Dothideomycetes</taxon>
        <taxon>Dothideomycetes incertae sedis</taxon>
        <taxon>Botryosphaeriales</taxon>
        <taxon>Botryosphaeriaceae</taxon>
        <taxon>Lasiodiplodia</taxon>
    </lineage>
</organism>
<protein>
    <submittedName>
        <fullName evidence="1">Uncharacterized protein</fullName>
    </submittedName>
</protein>
<name>A0ACC2JC19_9PEZI</name>
<keyword evidence="2" id="KW-1185">Reference proteome</keyword>
<dbReference type="Proteomes" id="UP001153332">
    <property type="component" value="Unassembled WGS sequence"/>
</dbReference>
<dbReference type="EMBL" id="JAPUUL010002815">
    <property type="protein sequence ID" value="KAJ8124723.1"/>
    <property type="molecule type" value="Genomic_DNA"/>
</dbReference>
<accession>A0ACC2JC19</accession>
<evidence type="ECO:0000313" key="2">
    <source>
        <dbReference type="Proteomes" id="UP001153332"/>
    </source>
</evidence>
<evidence type="ECO:0000313" key="1">
    <source>
        <dbReference type="EMBL" id="KAJ8124723.1"/>
    </source>
</evidence>
<gene>
    <name evidence="1" type="ORF">O1611_g8918</name>
</gene>
<comment type="caution">
    <text evidence="1">The sequence shown here is derived from an EMBL/GenBank/DDBJ whole genome shotgun (WGS) entry which is preliminary data.</text>
</comment>